<evidence type="ECO:0000259" key="5">
    <source>
        <dbReference type="PROSITE" id="PS51826"/>
    </source>
</evidence>
<dbReference type="SUPFAM" id="SSF47005">
    <property type="entry name" value="Peripheral subunit-binding domain of 2-oxo acid dehydrogenase complex"/>
    <property type="match status" value="1"/>
</dbReference>
<evidence type="ECO:0000313" key="6">
    <source>
        <dbReference type="EMBL" id="MDQ7249770.1"/>
    </source>
</evidence>
<dbReference type="EC" id="2.3.1.12" evidence="6"/>
<keyword evidence="7" id="KW-1185">Reference proteome</keyword>
<dbReference type="InterPro" id="IPR004167">
    <property type="entry name" value="PSBD"/>
</dbReference>
<dbReference type="GO" id="GO:0004742">
    <property type="term" value="F:dihydrolipoyllysine-residue acetyltransferase activity"/>
    <property type="evidence" value="ECO:0007669"/>
    <property type="project" value="UniProtKB-EC"/>
</dbReference>
<reference evidence="7" key="1">
    <citation type="submission" date="2023-08" db="EMBL/GenBank/DDBJ databases">
        <title>Rhodospirillaceae gen. nov., a novel taxon isolated from the Yangtze River Yuezi River estuary sludge.</title>
        <authorList>
            <person name="Ruan L."/>
        </authorList>
    </citation>
    <scope>NUCLEOTIDE SEQUENCE [LARGE SCALE GENOMIC DNA]</scope>
    <source>
        <strain evidence="7">R-7</strain>
    </source>
</reference>
<dbReference type="Pfam" id="PF02817">
    <property type="entry name" value="E3_binding"/>
    <property type="match status" value="1"/>
</dbReference>
<dbReference type="CDD" id="cd06849">
    <property type="entry name" value="lipoyl_domain"/>
    <property type="match status" value="1"/>
</dbReference>
<name>A0ABU0YPX7_9PROT</name>
<dbReference type="EMBL" id="JAUYVI010000006">
    <property type="protein sequence ID" value="MDQ7249770.1"/>
    <property type="molecule type" value="Genomic_DNA"/>
</dbReference>
<gene>
    <name evidence="6" type="ORF">Q8A70_18920</name>
</gene>
<dbReference type="InterPro" id="IPR003016">
    <property type="entry name" value="2-oxoA_DH_lipoyl-BS"/>
</dbReference>
<accession>A0ABU0YPX7</accession>
<dbReference type="InterPro" id="IPR029058">
    <property type="entry name" value="AB_hydrolase_fold"/>
</dbReference>
<evidence type="ECO:0000256" key="3">
    <source>
        <dbReference type="ARBA" id="ARBA00022823"/>
    </source>
</evidence>
<dbReference type="Pfam" id="PF00364">
    <property type="entry name" value="Biotin_lipoyl"/>
    <property type="match status" value="1"/>
</dbReference>
<dbReference type="Gene3D" id="2.40.50.100">
    <property type="match status" value="1"/>
</dbReference>
<dbReference type="Pfam" id="PF12697">
    <property type="entry name" value="Abhydrolase_6"/>
    <property type="match status" value="1"/>
</dbReference>
<evidence type="ECO:0000256" key="4">
    <source>
        <dbReference type="SAM" id="MobiDB-lite"/>
    </source>
</evidence>
<keyword evidence="6" id="KW-0808">Transferase</keyword>
<evidence type="ECO:0000256" key="2">
    <source>
        <dbReference type="ARBA" id="ARBA00007317"/>
    </source>
</evidence>
<organism evidence="6 7">
    <name type="scientific">Dongia sedimenti</name>
    <dbReference type="NCBI Taxonomy" id="3064282"/>
    <lineage>
        <taxon>Bacteria</taxon>
        <taxon>Pseudomonadati</taxon>
        <taxon>Pseudomonadota</taxon>
        <taxon>Alphaproteobacteria</taxon>
        <taxon>Rhodospirillales</taxon>
        <taxon>Dongiaceae</taxon>
        <taxon>Dongia</taxon>
    </lineage>
</organism>
<dbReference type="Proteomes" id="UP001230156">
    <property type="component" value="Unassembled WGS sequence"/>
</dbReference>
<evidence type="ECO:0000256" key="1">
    <source>
        <dbReference type="ARBA" id="ARBA00001938"/>
    </source>
</evidence>
<dbReference type="InterPro" id="IPR036625">
    <property type="entry name" value="E3-bd_dom_sf"/>
</dbReference>
<evidence type="ECO:0000313" key="7">
    <source>
        <dbReference type="Proteomes" id="UP001230156"/>
    </source>
</evidence>
<dbReference type="PROSITE" id="PS00189">
    <property type="entry name" value="LIPOYL"/>
    <property type="match status" value="1"/>
</dbReference>
<dbReference type="PROSITE" id="PS51826">
    <property type="entry name" value="PSBD"/>
    <property type="match status" value="1"/>
</dbReference>
<comment type="caution">
    <text evidence="6">The sequence shown here is derived from an EMBL/GenBank/DDBJ whole genome shotgun (WGS) entry which is preliminary data.</text>
</comment>
<feature type="region of interest" description="Disordered" evidence="4">
    <location>
        <begin position="76"/>
        <end position="121"/>
    </location>
</feature>
<dbReference type="PANTHER" id="PTHR46438:SF11">
    <property type="entry name" value="LIPASE-RELATED"/>
    <property type="match status" value="1"/>
</dbReference>
<proteinExistence type="inferred from homology"/>
<keyword evidence="6" id="KW-0012">Acyltransferase</keyword>
<dbReference type="SUPFAM" id="SSF53474">
    <property type="entry name" value="alpha/beta-Hydrolases"/>
    <property type="match status" value="1"/>
</dbReference>
<comment type="similarity">
    <text evidence="2">Belongs to the 2-oxoacid dehydrogenase family.</text>
</comment>
<feature type="domain" description="Peripheral subunit-binding (PSBD)" evidence="5">
    <location>
        <begin position="118"/>
        <end position="155"/>
    </location>
</feature>
<sequence>MPTNVLYPKVSLERPTGRIARWMVAEGDSVRQGQILFEIEDDKAAVEVEAPADGVIRQMTAADAEVEVGEAVALILGPGENPPSHGPHGTHPNHGERRELDPVPRSAPPSGRRARGPNPTPLARRLAAEHSLDLTAIVGTGPRGRIQKSDIVAQLQRPAGDIASRPGLAGPLPPEARPSDVLNAVWLRQGRGIPLVLLHGFSGDLNNWRGLFAGVRSDWPVLGLDLPGHGGSTRNIPRDFEALAAIVEATLAREVEGPAVLVGHSLGAAVAVRVAARGFADIRALTLFAPAGLSPEMNARFVDGILRAREAASLKPWLLELAANPAVISEPLLQATLESRRDPSLIEAMRDFAARFLPDGTPSFSITADLAQLTIPTRVVFGRADRILPFAATRNLPGNVGLHAIDNCGHMPHLEHPQLCFRVLAELVRSL</sequence>
<dbReference type="RefSeq" id="WP_379958144.1">
    <property type="nucleotide sequence ID" value="NZ_JAUYVI010000006.1"/>
</dbReference>
<dbReference type="Gene3D" id="4.10.320.10">
    <property type="entry name" value="E3-binding domain"/>
    <property type="match status" value="1"/>
</dbReference>
<comment type="cofactor">
    <cofactor evidence="1">
        <name>(R)-lipoate</name>
        <dbReference type="ChEBI" id="CHEBI:83088"/>
    </cofactor>
</comment>
<dbReference type="Gene3D" id="3.40.50.1820">
    <property type="entry name" value="alpha/beta hydrolase"/>
    <property type="match status" value="1"/>
</dbReference>
<dbReference type="InterPro" id="IPR000073">
    <property type="entry name" value="AB_hydrolase_1"/>
</dbReference>
<dbReference type="PANTHER" id="PTHR46438">
    <property type="entry name" value="ALPHA/BETA-HYDROLASES SUPERFAMILY PROTEIN"/>
    <property type="match status" value="1"/>
</dbReference>
<dbReference type="SUPFAM" id="SSF51230">
    <property type="entry name" value="Single hybrid motif"/>
    <property type="match status" value="1"/>
</dbReference>
<dbReference type="InterPro" id="IPR011053">
    <property type="entry name" value="Single_hybrid_motif"/>
</dbReference>
<dbReference type="InterPro" id="IPR000089">
    <property type="entry name" value="Biotin_lipoyl"/>
</dbReference>
<feature type="compositionally biased region" description="Basic and acidic residues" evidence="4">
    <location>
        <begin position="93"/>
        <end position="102"/>
    </location>
</feature>
<dbReference type="PRINTS" id="PR00111">
    <property type="entry name" value="ABHYDROLASE"/>
</dbReference>
<keyword evidence="3" id="KW-0450">Lipoyl</keyword>
<protein>
    <submittedName>
        <fullName evidence="6">Acetoin dehydrogenase dihydrolipoyllysine-residue acetyltransferase subunit</fullName>
        <ecNumber evidence="6">2.3.1.12</ecNumber>
    </submittedName>
</protein>
<dbReference type="NCBIfam" id="NF011457">
    <property type="entry name" value="PRK14875.1"/>
    <property type="match status" value="1"/>
</dbReference>